<name>A0A7J8QVW7_GOSDV</name>
<reference evidence="1 2" key="1">
    <citation type="journal article" date="2019" name="Genome Biol. Evol.">
        <title>Insights into the evolution of the New World diploid cottons (Gossypium, subgenus Houzingenia) based on genome sequencing.</title>
        <authorList>
            <person name="Grover C.E."/>
            <person name="Arick M.A. 2nd"/>
            <person name="Thrash A."/>
            <person name="Conover J.L."/>
            <person name="Sanders W.S."/>
            <person name="Peterson D.G."/>
            <person name="Frelichowski J.E."/>
            <person name="Scheffler J.A."/>
            <person name="Scheffler B.E."/>
            <person name="Wendel J.F."/>
        </authorList>
    </citation>
    <scope>NUCLEOTIDE SEQUENCE [LARGE SCALE GENOMIC DNA]</scope>
    <source>
        <strain evidence="1">27</strain>
        <tissue evidence="1">Leaf</tissue>
    </source>
</reference>
<dbReference type="AlphaFoldDB" id="A0A7J8QVW7"/>
<organism evidence="1 2">
    <name type="scientific">Gossypium davidsonii</name>
    <name type="common">Davidson's cotton</name>
    <name type="synonym">Gossypium klotzschianum subsp. davidsonii</name>
    <dbReference type="NCBI Taxonomy" id="34287"/>
    <lineage>
        <taxon>Eukaryota</taxon>
        <taxon>Viridiplantae</taxon>
        <taxon>Streptophyta</taxon>
        <taxon>Embryophyta</taxon>
        <taxon>Tracheophyta</taxon>
        <taxon>Spermatophyta</taxon>
        <taxon>Magnoliopsida</taxon>
        <taxon>eudicotyledons</taxon>
        <taxon>Gunneridae</taxon>
        <taxon>Pentapetalae</taxon>
        <taxon>rosids</taxon>
        <taxon>malvids</taxon>
        <taxon>Malvales</taxon>
        <taxon>Malvaceae</taxon>
        <taxon>Malvoideae</taxon>
        <taxon>Gossypium</taxon>
    </lineage>
</organism>
<accession>A0A7J8QVW7</accession>
<proteinExistence type="predicted"/>
<evidence type="ECO:0000313" key="2">
    <source>
        <dbReference type="Proteomes" id="UP000593561"/>
    </source>
</evidence>
<sequence length="26" mass="3273">MEEEYWHVILELDIARMIEVKNSFNY</sequence>
<protein>
    <submittedName>
        <fullName evidence="1">Uncharacterized protein</fullName>
    </submittedName>
</protein>
<dbReference type="Proteomes" id="UP000593561">
    <property type="component" value="Unassembled WGS sequence"/>
</dbReference>
<gene>
    <name evidence="1" type="ORF">Godav_018197</name>
</gene>
<keyword evidence="2" id="KW-1185">Reference proteome</keyword>
<comment type="caution">
    <text evidence="1">The sequence shown here is derived from an EMBL/GenBank/DDBJ whole genome shotgun (WGS) entry which is preliminary data.</text>
</comment>
<dbReference type="EMBL" id="JABFAC010000001">
    <property type="protein sequence ID" value="MBA0605645.1"/>
    <property type="molecule type" value="Genomic_DNA"/>
</dbReference>
<evidence type="ECO:0000313" key="1">
    <source>
        <dbReference type="EMBL" id="MBA0605645.1"/>
    </source>
</evidence>